<comment type="subcellular location">
    <subcellularLocation>
        <location evidence="1">Cytoplasm</location>
    </subcellularLocation>
</comment>
<evidence type="ECO:0000256" key="5">
    <source>
        <dbReference type="ARBA" id="ARBA00022687"/>
    </source>
</evidence>
<evidence type="ECO:0008006" key="12">
    <source>
        <dbReference type="Google" id="ProtNLM"/>
    </source>
</evidence>
<dbReference type="CDD" id="cd06717">
    <property type="entry name" value="PDZ_Dishevelled-like"/>
    <property type="match status" value="1"/>
</dbReference>
<dbReference type="SUPFAM" id="SSF50156">
    <property type="entry name" value="PDZ domain-like"/>
    <property type="match status" value="1"/>
</dbReference>
<dbReference type="AlphaFoldDB" id="A0AAV2J413"/>
<protein>
    <recommendedName>
        <fullName evidence="12">Dishevelled</fullName>
    </recommendedName>
</protein>
<keyword evidence="3" id="KW-0217">Developmental protein</keyword>
<dbReference type="PANTHER" id="PTHR10878:SF25">
    <property type="entry name" value="SEGMENT POLARITY PROTEIN DISHEVELLED"/>
    <property type="match status" value="1"/>
</dbReference>
<feature type="region of interest" description="Disordered" evidence="7">
    <location>
        <begin position="105"/>
        <end position="138"/>
    </location>
</feature>
<gene>
    <name evidence="10" type="ORF">KC01_LOCUS3386</name>
</gene>
<keyword evidence="4" id="KW-0963">Cytoplasm</keyword>
<dbReference type="SMART" id="SM00228">
    <property type="entry name" value="PDZ"/>
    <property type="match status" value="1"/>
</dbReference>
<comment type="similarity">
    <text evidence="2">Belongs to the DSH family.</text>
</comment>
<dbReference type="Pfam" id="PF00595">
    <property type="entry name" value="PDZ"/>
    <property type="match status" value="1"/>
</dbReference>
<dbReference type="GO" id="GO:0005829">
    <property type="term" value="C:cytosol"/>
    <property type="evidence" value="ECO:0007669"/>
    <property type="project" value="TreeGrafter"/>
</dbReference>
<dbReference type="PROSITE" id="PS50106">
    <property type="entry name" value="PDZ"/>
    <property type="match status" value="1"/>
</dbReference>
<evidence type="ECO:0000256" key="2">
    <source>
        <dbReference type="ARBA" id="ARBA00008735"/>
    </source>
</evidence>
<feature type="compositionally biased region" description="Low complexity" evidence="7">
    <location>
        <begin position="180"/>
        <end position="195"/>
    </location>
</feature>
<dbReference type="Gene3D" id="1.10.10.10">
    <property type="entry name" value="Winged helix-like DNA-binding domain superfamily/Winged helix DNA-binding domain"/>
    <property type="match status" value="1"/>
</dbReference>
<dbReference type="EMBL" id="OZ035832">
    <property type="protein sequence ID" value="CAL1571241.1"/>
    <property type="molecule type" value="Genomic_DNA"/>
</dbReference>
<dbReference type="PROSITE" id="PS50841">
    <property type="entry name" value="DIX"/>
    <property type="match status" value="1"/>
</dbReference>
<feature type="domain" description="DIX" evidence="9">
    <location>
        <begin position="1"/>
        <end position="82"/>
    </location>
</feature>
<evidence type="ECO:0000313" key="10">
    <source>
        <dbReference type="EMBL" id="CAL1571241.1"/>
    </source>
</evidence>
<dbReference type="FunFam" id="2.30.42.10:FF:000014">
    <property type="entry name" value="Segment polarity protein dishevelled homolog DVL-3"/>
    <property type="match status" value="1"/>
</dbReference>
<evidence type="ECO:0000256" key="1">
    <source>
        <dbReference type="ARBA" id="ARBA00004496"/>
    </source>
</evidence>
<feature type="domain" description="PDZ" evidence="8">
    <location>
        <begin position="231"/>
        <end position="303"/>
    </location>
</feature>
<dbReference type="Gene3D" id="2.40.240.130">
    <property type="match status" value="1"/>
</dbReference>
<dbReference type="InterPro" id="IPR036388">
    <property type="entry name" value="WH-like_DNA-bd_sf"/>
</dbReference>
<dbReference type="SMART" id="SM00021">
    <property type="entry name" value="DAX"/>
    <property type="match status" value="1"/>
</dbReference>
<proteinExistence type="inferred from homology"/>
<dbReference type="InterPro" id="IPR036034">
    <property type="entry name" value="PDZ_sf"/>
</dbReference>
<dbReference type="Pfam" id="PF02377">
    <property type="entry name" value="Dishevelled"/>
    <property type="match status" value="1"/>
</dbReference>
<dbReference type="GO" id="GO:0060070">
    <property type="term" value="P:canonical Wnt signaling pathway"/>
    <property type="evidence" value="ECO:0007669"/>
    <property type="project" value="TreeGrafter"/>
</dbReference>
<evidence type="ECO:0000256" key="3">
    <source>
        <dbReference type="ARBA" id="ARBA00022473"/>
    </source>
</evidence>
<dbReference type="InterPro" id="IPR001478">
    <property type="entry name" value="PDZ"/>
</dbReference>
<feature type="compositionally biased region" description="Polar residues" evidence="7">
    <location>
        <begin position="160"/>
        <end position="179"/>
    </location>
</feature>
<feature type="region of interest" description="Disordered" evidence="7">
    <location>
        <begin position="150"/>
        <end position="222"/>
    </location>
</feature>
<evidence type="ECO:0000259" key="9">
    <source>
        <dbReference type="PROSITE" id="PS50841"/>
    </source>
</evidence>
<sequence length="443" mass="49034">MGETRVIYHLEDEHTPYLVRISVPAQRVTLLHVKNALNKHHARFFFRSEDRDFGVVKEEISDDDAVLPCDNGRVVCWIVSADSQIDFRGADDVMSVATPTSSIAPPLYMALPPPPQAPPPQRTRGIGDSRPPSFHALGEDLEGQAPLHKASNRQRVPKGGSSNQQQSSELETTSFCSSDSGGRFSQSEHSSSSPQRLRRQRRRHRKKNAGKSMDQSASSVTDSTMSLNITTVTLNMEQHHFLGVSVLGQSTDRGDGGIYIGSIMKGGAVASDGRIEPGDMLLQVNDINFENMTNDDAVKVLRDVLHAPGPITLTVAKCWDPSPKSGFSLPPSEPVRPIDPAAWVCHTAAMTGRLTPHYSVHEDTPLSVHSDITTVVAAMTNQRSGLEVRDRLWLKITIPNAFIVVMMEHDYVRMESERGFDRMVWRTLYLGLDKLGRWGDVRI</sequence>
<dbReference type="InterPro" id="IPR001158">
    <property type="entry name" value="DIX"/>
</dbReference>
<dbReference type="InterPro" id="IPR008339">
    <property type="entry name" value="Dishevelled_fam"/>
</dbReference>
<feature type="compositionally biased region" description="Pro residues" evidence="7">
    <location>
        <begin position="111"/>
        <end position="121"/>
    </location>
</feature>
<evidence type="ECO:0000313" key="11">
    <source>
        <dbReference type="Proteomes" id="UP001497482"/>
    </source>
</evidence>
<reference evidence="10 11" key="1">
    <citation type="submission" date="2024-04" db="EMBL/GenBank/DDBJ databases">
        <authorList>
            <person name="Waldvogel A.-M."/>
            <person name="Schoenle A."/>
        </authorList>
    </citation>
    <scope>NUCLEOTIDE SEQUENCE [LARGE SCALE GENOMIC DNA]</scope>
</reference>
<feature type="compositionally biased region" description="Basic residues" evidence="7">
    <location>
        <begin position="196"/>
        <end position="209"/>
    </location>
</feature>
<evidence type="ECO:0000259" key="8">
    <source>
        <dbReference type="PROSITE" id="PS50106"/>
    </source>
</evidence>
<dbReference type="FunFam" id="2.40.240.130:FF:000001">
    <property type="entry name" value="Segment polarity protein dishevelled homolog DVL-1"/>
    <property type="match status" value="1"/>
</dbReference>
<dbReference type="InterPro" id="IPR038207">
    <property type="entry name" value="DIX_dom_sf"/>
</dbReference>
<name>A0AAV2J413_KNICA</name>
<evidence type="ECO:0000256" key="7">
    <source>
        <dbReference type="SAM" id="MobiDB-lite"/>
    </source>
</evidence>
<evidence type="ECO:0000256" key="4">
    <source>
        <dbReference type="ARBA" id="ARBA00022490"/>
    </source>
</evidence>
<organism evidence="10 11">
    <name type="scientific">Knipowitschia caucasica</name>
    <name type="common">Caucasian dwarf goby</name>
    <name type="synonym">Pomatoschistus caucasicus</name>
    <dbReference type="NCBI Taxonomy" id="637954"/>
    <lineage>
        <taxon>Eukaryota</taxon>
        <taxon>Metazoa</taxon>
        <taxon>Chordata</taxon>
        <taxon>Craniata</taxon>
        <taxon>Vertebrata</taxon>
        <taxon>Euteleostomi</taxon>
        <taxon>Actinopterygii</taxon>
        <taxon>Neopterygii</taxon>
        <taxon>Teleostei</taxon>
        <taxon>Neoteleostei</taxon>
        <taxon>Acanthomorphata</taxon>
        <taxon>Gobiaria</taxon>
        <taxon>Gobiiformes</taxon>
        <taxon>Gobioidei</taxon>
        <taxon>Gobiidae</taxon>
        <taxon>Gobiinae</taxon>
        <taxon>Knipowitschia</taxon>
    </lineage>
</organism>
<dbReference type="Gene3D" id="2.30.42.10">
    <property type="match status" value="1"/>
</dbReference>
<keyword evidence="11" id="KW-1185">Reference proteome</keyword>
<dbReference type="InterPro" id="IPR029071">
    <property type="entry name" value="Ubiquitin-like_domsf"/>
</dbReference>
<dbReference type="PANTHER" id="PTHR10878">
    <property type="entry name" value="SEGMENT POLARITY PROTEIN DISHEVELLED"/>
    <property type="match status" value="1"/>
</dbReference>
<dbReference type="InterPro" id="IPR015506">
    <property type="entry name" value="Dsh/Dvl-rel"/>
</dbReference>
<dbReference type="Pfam" id="PF00778">
    <property type="entry name" value="DIX"/>
    <property type="match status" value="1"/>
</dbReference>
<accession>A0AAV2J413</accession>
<keyword evidence="5 6" id="KW-0879">Wnt signaling pathway</keyword>
<feature type="compositionally biased region" description="Polar residues" evidence="7">
    <location>
        <begin position="213"/>
        <end position="222"/>
    </location>
</feature>
<evidence type="ECO:0000256" key="6">
    <source>
        <dbReference type="PROSITE-ProRule" id="PRU00069"/>
    </source>
</evidence>
<dbReference type="PRINTS" id="PR01760">
    <property type="entry name" value="DISHEVELLED"/>
</dbReference>
<dbReference type="GO" id="GO:0005109">
    <property type="term" value="F:frizzled binding"/>
    <property type="evidence" value="ECO:0007669"/>
    <property type="project" value="TreeGrafter"/>
</dbReference>
<dbReference type="Proteomes" id="UP001497482">
    <property type="component" value="Chromosome 10"/>
</dbReference>
<dbReference type="SUPFAM" id="SSF54236">
    <property type="entry name" value="Ubiquitin-like"/>
    <property type="match status" value="1"/>
</dbReference>
<dbReference type="InterPro" id="IPR003351">
    <property type="entry name" value="Dishevelled_protein_dom"/>
</dbReference>